<organism evidence="2">
    <name type="scientific">viral metagenome</name>
    <dbReference type="NCBI Taxonomy" id="1070528"/>
    <lineage>
        <taxon>unclassified sequences</taxon>
        <taxon>metagenomes</taxon>
        <taxon>organismal metagenomes</taxon>
    </lineage>
</organism>
<evidence type="ECO:0000313" key="2">
    <source>
        <dbReference type="EMBL" id="QHU14508.1"/>
    </source>
</evidence>
<protein>
    <submittedName>
        <fullName evidence="2">Uncharacterized protein</fullName>
    </submittedName>
</protein>
<keyword evidence="1" id="KW-0472">Membrane</keyword>
<keyword evidence="1" id="KW-0812">Transmembrane</keyword>
<name>A0A6C0KDV7_9ZZZZ</name>
<sequence>MAKIEIAERFKGVIAFYVFLTLLPPAAHLMGIKKVPMELAGDMYAGLSLVVAVLWFVVGKQLVKTGKVS</sequence>
<evidence type="ECO:0000256" key="1">
    <source>
        <dbReference type="SAM" id="Phobius"/>
    </source>
</evidence>
<feature type="transmembrane region" description="Helical" evidence="1">
    <location>
        <begin position="12"/>
        <end position="31"/>
    </location>
</feature>
<dbReference type="AlphaFoldDB" id="A0A6C0KDV7"/>
<dbReference type="EMBL" id="MN740841">
    <property type="protein sequence ID" value="QHU14508.1"/>
    <property type="molecule type" value="Genomic_DNA"/>
</dbReference>
<keyword evidence="1" id="KW-1133">Transmembrane helix</keyword>
<reference evidence="2" key="1">
    <citation type="journal article" date="2020" name="Nature">
        <title>Giant virus diversity and host interactions through global metagenomics.</title>
        <authorList>
            <person name="Schulz F."/>
            <person name="Roux S."/>
            <person name="Paez-Espino D."/>
            <person name="Jungbluth S."/>
            <person name="Walsh D.A."/>
            <person name="Denef V.J."/>
            <person name="McMahon K.D."/>
            <person name="Konstantinidis K.T."/>
            <person name="Eloe-Fadrosh E.A."/>
            <person name="Kyrpides N.C."/>
            <person name="Woyke T."/>
        </authorList>
    </citation>
    <scope>NUCLEOTIDE SEQUENCE</scope>
    <source>
        <strain evidence="2">GVMAG-S-1102113-118</strain>
    </source>
</reference>
<proteinExistence type="predicted"/>
<feature type="transmembrane region" description="Helical" evidence="1">
    <location>
        <begin position="43"/>
        <end position="63"/>
    </location>
</feature>
<accession>A0A6C0KDV7</accession>